<evidence type="ECO:0000313" key="6">
    <source>
        <dbReference type="Proteomes" id="UP001589774"/>
    </source>
</evidence>
<dbReference type="SMART" id="SM00342">
    <property type="entry name" value="HTH_ARAC"/>
    <property type="match status" value="1"/>
</dbReference>
<dbReference type="EMBL" id="JBHLWO010000001">
    <property type="protein sequence ID" value="MFC0318005.1"/>
    <property type="molecule type" value="Genomic_DNA"/>
</dbReference>
<dbReference type="Gene3D" id="1.10.10.60">
    <property type="entry name" value="Homeodomain-like"/>
    <property type="match status" value="1"/>
</dbReference>
<dbReference type="RefSeq" id="WP_013665192.1">
    <property type="nucleotide sequence ID" value="NZ_JBHLWO010000001.1"/>
</dbReference>
<dbReference type="Gene3D" id="3.40.50.2300">
    <property type="match status" value="2"/>
</dbReference>
<keyword evidence="3" id="KW-0804">Transcription</keyword>
<organism evidence="5 6">
    <name type="scientific">Olivibacter oleidegradans</name>
    <dbReference type="NCBI Taxonomy" id="760123"/>
    <lineage>
        <taxon>Bacteria</taxon>
        <taxon>Pseudomonadati</taxon>
        <taxon>Bacteroidota</taxon>
        <taxon>Sphingobacteriia</taxon>
        <taxon>Sphingobacteriales</taxon>
        <taxon>Sphingobacteriaceae</taxon>
        <taxon>Olivibacter</taxon>
    </lineage>
</organism>
<evidence type="ECO:0000259" key="4">
    <source>
        <dbReference type="PROSITE" id="PS01124"/>
    </source>
</evidence>
<dbReference type="InterPro" id="IPR046335">
    <property type="entry name" value="LacI/GalR-like_sensor"/>
</dbReference>
<comment type="caution">
    <text evidence="5">The sequence shown here is derived from an EMBL/GenBank/DDBJ whole genome shotgun (WGS) entry which is preliminary data.</text>
</comment>
<dbReference type="PANTHER" id="PTHR30146">
    <property type="entry name" value="LACI-RELATED TRANSCRIPTIONAL REPRESSOR"/>
    <property type="match status" value="1"/>
</dbReference>
<dbReference type="InterPro" id="IPR009057">
    <property type="entry name" value="Homeodomain-like_sf"/>
</dbReference>
<dbReference type="PANTHER" id="PTHR30146:SF24">
    <property type="entry name" value="XYLOSE OPERON REGULATORY PROTEIN"/>
    <property type="match status" value="1"/>
</dbReference>
<gene>
    <name evidence="5" type="ORF">ACFFI0_06780</name>
</gene>
<name>A0ABV6HGI5_9SPHI</name>
<evidence type="ECO:0000313" key="5">
    <source>
        <dbReference type="EMBL" id="MFC0318005.1"/>
    </source>
</evidence>
<proteinExistence type="predicted"/>
<dbReference type="GO" id="GO:0003677">
    <property type="term" value="F:DNA binding"/>
    <property type="evidence" value="ECO:0007669"/>
    <property type="project" value="UniProtKB-KW"/>
</dbReference>
<dbReference type="Pfam" id="PF12833">
    <property type="entry name" value="HTH_18"/>
    <property type="match status" value="1"/>
</dbReference>
<evidence type="ECO:0000256" key="1">
    <source>
        <dbReference type="ARBA" id="ARBA00023015"/>
    </source>
</evidence>
<dbReference type="InterPro" id="IPR018060">
    <property type="entry name" value="HTH_AraC"/>
</dbReference>
<keyword evidence="2 5" id="KW-0238">DNA-binding</keyword>
<keyword evidence="6" id="KW-1185">Reference proteome</keyword>
<dbReference type="PROSITE" id="PS01124">
    <property type="entry name" value="HTH_ARAC_FAMILY_2"/>
    <property type="match status" value="1"/>
</dbReference>
<dbReference type="CDD" id="cd01543">
    <property type="entry name" value="PBP1_XylR"/>
    <property type="match status" value="1"/>
</dbReference>
<dbReference type="Pfam" id="PF13377">
    <property type="entry name" value="Peripla_BP_3"/>
    <property type="match status" value="1"/>
</dbReference>
<dbReference type="SUPFAM" id="SSF46689">
    <property type="entry name" value="Homeodomain-like"/>
    <property type="match status" value="1"/>
</dbReference>
<keyword evidence="1" id="KW-0805">Transcription regulation</keyword>
<protein>
    <submittedName>
        <fullName evidence="5">DNA-binding transcriptional regulator</fullName>
    </submittedName>
</protein>
<dbReference type="Proteomes" id="UP001589774">
    <property type="component" value="Unassembled WGS sequence"/>
</dbReference>
<reference evidence="5 6" key="1">
    <citation type="submission" date="2024-09" db="EMBL/GenBank/DDBJ databases">
        <authorList>
            <person name="Sun Q."/>
            <person name="Mori K."/>
        </authorList>
    </citation>
    <scope>NUCLEOTIDE SEQUENCE [LARGE SCALE GENOMIC DNA]</scope>
    <source>
        <strain evidence="5 6">CCM 7765</strain>
    </source>
</reference>
<dbReference type="InterPro" id="IPR028082">
    <property type="entry name" value="Peripla_BP_I"/>
</dbReference>
<evidence type="ECO:0000256" key="3">
    <source>
        <dbReference type="ARBA" id="ARBA00023163"/>
    </source>
</evidence>
<accession>A0ABV6HGI5</accession>
<evidence type="ECO:0000256" key="2">
    <source>
        <dbReference type="ARBA" id="ARBA00023125"/>
    </source>
</evidence>
<sequence length="388" mass="44686">MVYKVILLLDFAEEYSKSLLKGIKAYAKESGKWLFCSMPLFHRETLGMSGILRWAKEWGAHGIIGQLYNDPEIDRLLDANIKVIAQDFKERFHNIPNITGGYFEAGAMAAEYFLKKGFTHFAFYGFKDIVWSRERATGFEQRLAYAGFSVHYFEHTGPTADELWYYRPSALSRWLKSLPKPIALMACDDNQGQHITEACRLSHIRIPEDIAVLGVDNDEMICELSDPPLSSISLNAEKGGYQAAHRMEQMILTDTYNGEDIYVGPLQIITRQSTDIYATNDIQVAASLKYIHHNIEKNLCVQDVLKVIPLSRRVLEKRFLECTGMPIYKYISTLRMEKFAEKILQTDHAIYEIALDLGYEDSKNVARQFKQIYGCSPFVFRKRQQLRR</sequence>
<dbReference type="SUPFAM" id="SSF53822">
    <property type="entry name" value="Periplasmic binding protein-like I"/>
    <property type="match status" value="1"/>
</dbReference>
<feature type="domain" description="HTH araC/xylS-type" evidence="4">
    <location>
        <begin position="285"/>
        <end position="383"/>
    </location>
</feature>